<accession>A0A1W1BW98</accession>
<dbReference type="PANTHER" id="PTHR34580:SF1">
    <property type="entry name" value="PROTEIN PAFC"/>
    <property type="match status" value="1"/>
</dbReference>
<dbReference type="InterPro" id="IPR051534">
    <property type="entry name" value="CBASS_pafABC_assoc_protein"/>
</dbReference>
<dbReference type="Pfam" id="PF25583">
    <property type="entry name" value="WCX"/>
    <property type="match status" value="1"/>
</dbReference>
<dbReference type="InterPro" id="IPR026881">
    <property type="entry name" value="WYL_dom"/>
</dbReference>
<feature type="domain" description="WCX" evidence="2">
    <location>
        <begin position="239"/>
        <end position="315"/>
    </location>
</feature>
<dbReference type="InterPro" id="IPR057727">
    <property type="entry name" value="WCX_dom"/>
</dbReference>
<evidence type="ECO:0000313" key="3">
    <source>
        <dbReference type="EMBL" id="SFV57809.1"/>
    </source>
</evidence>
<dbReference type="AlphaFoldDB" id="A0A1W1BW98"/>
<protein>
    <submittedName>
        <fullName evidence="3">Transcriptional regulator, putative</fullName>
    </submittedName>
</protein>
<organism evidence="3">
    <name type="scientific">hydrothermal vent metagenome</name>
    <dbReference type="NCBI Taxonomy" id="652676"/>
    <lineage>
        <taxon>unclassified sequences</taxon>
        <taxon>metagenomes</taxon>
        <taxon>ecological metagenomes</taxon>
    </lineage>
</organism>
<evidence type="ECO:0000259" key="1">
    <source>
        <dbReference type="Pfam" id="PF13280"/>
    </source>
</evidence>
<name>A0A1W1BW98_9ZZZZ</name>
<dbReference type="PANTHER" id="PTHR34580">
    <property type="match status" value="1"/>
</dbReference>
<gene>
    <name evidence="3" type="ORF">MNB_SV-9-706</name>
</gene>
<dbReference type="EMBL" id="FPHG01000033">
    <property type="protein sequence ID" value="SFV57809.1"/>
    <property type="molecule type" value="Genomic_DNA"/>
</dbReference>
<dbReference type="PROSITE" id="PS52050">
    <property type="entry name" value="WYL"/>
    <property type="match status" value="1"/>
</dbReference>
<sequence>MTNQTTRVLELLKRFNDGQKVCIEMLSYDELWKGKSEKTIRRDLDSVKEAFPQSFELIRGEKGCYKAITKEAFNQFLDERNLSLLIQTFHIAQRSDLFRSLDIDESDKRIIESKMKETKKLYLFKTKPFEKNKNSYEMMKRLEHSIYHQKVIEIDYVGKDRVQKYEVKPYKILFLNEVFYLACEVDNLHFSFSMYRISKIKEIIDSNKSFYKNLEIESFIEFIQTPFSRYQKKFRKHLIKVVLEVDSSKAYYFKSKQFLSSQKIVETKDNGNLVVSYQVTQELEVEELIKRWLPYIWVVEPLSLKERIEGELRGYLFR</sequence>
<dbReference type="Pfam" id="PF13280">
    <property type="entry name" value="WYL"/>
    <property type="match status" value="1"/>
</dbReference>
<evidence type="ECO:0000259" key="2">
    <source>
        <dbReference type="Pfam" id="PF25583"/>
    </source>
</evidence>
<proteinExistence type="predicted"/>
<reference evidence="3" key="1">
    <citation type="submission" date="2016-10" db="EMBL/GenBank/DDBJ databases">
        <authorList>
            <person name="de Groot N.N."/>
        </authorList>
    </citation>
    <scope>NUCLEOTIDE SEQUENCE</scope>
</reference>
<feature type="domain" description="WYL" evidence="1">
    <location>
        <begin position="138"/>
        <end position="203"/>
    </location>
</feature>